<dbReference type="InterPro" id="IPR003251">
    <property type="entry name" value="Rr_diiron-bd_dom"/>
</dbReference>
<evidence type="ECO:0000259" key="1">
    <source>
        <dbReference type="Pfam" id="PF02915"/>
    </source>
</evidence>
<organism evidence="2 3">
    <name type="scientific">Candidatus Desulfatibia vada</name>
    <dbReference type="NCBI Taxonomy" id="2841696"/>
    <lineage>
        <taxon>Bacteria</taxon>
        <taxon>Pseudomonadati</taxon>
        <taxon>Thermodesulfobacteriota</taxon>
        <taxon>Desulfobacteria</taxon>
        <taxon>Desulfobacterales</taxon>
        <taxon>Desulfobacterales incertae sedis</taxon>
        <taxon>Candidatus Desulfatibia</taxon>
    </lineage>
</organism>
<protein>
    <submittedName>
        <fullName evidence="2">Ferritin family protein</fullName>
    </submittedName>
</protein>
<evidence type="ECO:0000313" key="2">
    <source>
        <dbReference type="EMBL" id="MBC8432571.1"/>
    </source>
</evidence>
<dbReference type="GO" id="GO:0046872">
    <property type="term" value="F:metal ion binding"/>
    <property type="evidence" value="ECO:0007669"/>
    <property type="project" value="InterPro"/>
</dbReference>
<comment type="caution">
    <text evidence="2">The sequence shown here is derived from an EMBL/GenBank/DDBJ whole genome shotgun (WGS) entry which is preliminary data.</text>
</comment>
<proteinExistence type="predicted"/>
<dbReference type="AlphaFoldDB" id="A0A8J6NRZ2"/>
<dbReference type="Pfam" id="PF02915">
    <property type="entry name" value="Rubrerythrin"/>
    <property type="match status" value="1"/>
</dbReference>
<dbReference type="InterPro" id="IPR009078">
    <property type="entry name" value="Ferritin-like_SF"/>
</dbReference>
<evidence type="ECO:0000313" key="3">
    <source>
        <dbReference type="Proteomes" id="UP000605201"/>
    </source>
</evidence>
<feature type="domain" description="Rubrerythrin diiron-binding" evidence="1">
    <location>
        <begin position="9"/>
        <end position="152"/>
    </location>
</feature>
<dbReference type="PANTHER" id="PTHR33531">
    <property type="entry name" value="RUBRERYTHRIN SUBFAMILY"/>
    <property type="match status" value="1"/>
</dbReference>
<dbReference type="Gene3D" id="1.20.1260.10">
    <property type="match status" value="1"/>
</dbReference>
<sequence>MSYEFNAEEIFAMAEQIERNGANFYREAAQNVSGSEAKELLLGLAGMEDEHEKTFQIMRSQLSEKEKEATVFDPAGEAAQYLKALADTRVFFEKTIELSSMKEILKAAIVAEKDSIAFYLGMKDAVSENRGKQRIEAIIKEEMHHIRILSKELVAFK</sequence>
<accession>A0A8J6NRZ2</accession>
<reference evidence="2 3" key="1">
    <citation type="submission" date="2020-08" db="EMBL/GenBank/DDBJ databases">
        <title>Bridging the membrane lipid divide: bacteria of the FCB group superphylum have the potential to synthesize archaeal ether lipids.</title>
        <authorList>
            <person name="Villanueva L."/>
            <person name="Von Meijenfeldt F.A.B."/>
            <person name="Westbye A.B."/>
            <person name="Yadav S."/>
            <person name="Hopmans E.C."/>
            <person name="Dutilh B.E."/>
            <person name="Sinninghe Damste J.S."/>
        </authorList>
    </citation>
    <scope>NUCLEOTIDE SEQUENCE [LARGE SCALE GENOMIC DNA]</scope>
    <source>
        <strain evidence="2">NIOZ-UU17</strain>
    </source>
</reference>
<dbReference type="GO" id="GO:0016491">
    <property type="term" value="F:oxidoreductase activity"/>
    <property type="evidence" value="ECO:0007669"/>
    <property type="project" value="InterPro"/>
</dbReference>
<name>A0A8J6NRZ2_9BACT</name>
<dbReference type="Proteomes" id="UP000605201">
    <property type="component" value="Unassembled WGS sequence"/>
</dbReference>
<dbReference type="PANTHER" id="PTHR33531:SF7">
    <property type="entry name" value="HYPOTHETICAL MEMBRANE PROTEIN, CONSERVED"/>
    <property type="match status" value="1"/>
</dbReference>
<dbReference type="InterPro" id="IPR012347">
    <property type="entry name" value="Ferritin-like"/>
</dbReference>
<dbReference type="SUPFAM" id="SSF47240">
    <property type="entry name" value="Ferritin-like"/>
    <property type="match status" value="1"/>
</dbReference>
<dbReference type="EMBL" id="JACNIG010000233">
    <property type="protein sequence ID" value="MBC8432571.1"/>
    <property type="molecule type" value="Genomic_DNA"/>
</dbReference>
<dbReference type="CDD" id="cd01045">
    <property type="entry name" value="Ferritin_like_AB"/>
    <property type="match status" value="1"/>
</dbReference>
<gene>
    <name evidence="2" type="ORF">H8D96_11715</name>
</gene>